<dbReference type="HOGENOM" id="CLU_052785_0_0_5"/>
<evidence type="ECO:0000313" key="1">
    <source>
        <dbReference type="EMBL" id="AGI74261.1"/>
    </source>
</evidence>
<gene>
    <name evidence="1" type="ORF">OA238_c43710</name>
</gene>
<reference evidence="1 2" key="1">
    <citation type="journal article" date="2013" name="PLoS ONE">
        <title>Poles Apart: Arctic and Antarctic Octadecabacter strains Share High Genome Plasticity and a New Type of Xanthorhodopsin.</title>
        <authorList>
            <person name="Vollmers J."/>
            <person name="Voget S."/>
            <person name="Dietrich S."/>
            <person name="Gollnow K."/>
            <person name="Smits M."/>
            <person name="Meyer K."/>
            <person name="Brinkhoff T."/>
            <person name="Simon M."/>
            <person name="Daniel R."/>
        </authorList>
    </citation>
    <scope>NUCLEOTIDE SEQUENCE [LARGE SCALE GENOMIC DNA]</scope>
    <source>
        <strain evidence="1 2">238</strain>
    </source>
</reference>
<dbReference type="STRING" id="391616.OA238_c43710"/>
<evidence type="ECO:0000313" key="2">
    <source>
        <dbReference type="Proteomes" id="UP000004688"/>
    </source>
</evidence>
<dbReference type="OrthoDB" id="2531964at2"/>
<dbReference type="Proteomes" id="UP000004688">
    <property type="component" value="Chromosome"/>
</dbReference>
<dbReference type="EMBL" id="CP003742">
    <property type="protein sequence ID" value="AGI74261.1"/>
    <property type="molecule type" value="Genomic_DNA"/>
</dbReference>
<accession>M9RUQ2</accession>
<sequence>MNVKLEEVFGIRTEVNDYSYIDRGGLDEQISKYAGRDVHIALRGESKSGKSWLRQKIFQNANIISCRLGFTNKEIYTQVLSNLDISLTVEKSTAGEATLSFKGSSEIGWSWLAKAKGEAKAKGTIGQTEIKKTVGHDELDFDFLSKVIKASGRRVIIEDFHYLSADVQRLLAHELKTFWDYGVYFVIVGVWHRKNYITYLNSDVAGRIREFSVYWSAPELEASITKGAKALNIEISPKIKKSLARDSFNNVGILQSLVLAYCDILNVRERQSVIKDFSNTNAVADAGMAYAEQIEAVYQLFSENVSDGIRKRKNSTQIYAYAMQTIVDATDAELIDGLALDDIYMRTNEKQSRIQKSNLRTILRKFREIQVDDRGKGLVLSFDDLTDTIMVVDRGLLFYRKYMTTTWPFERIIKEAEETNTGLGSDK</sequence>
<keyword evidence="2" id="KW-1185">Reference proteome</keyword>
<dbReference type="KEGG" id="oar:OA238_c43710"/>
<proteinExistence type="predicted"/>
<organism evidence="1 2">
    <name type="scientific">Octadecabacter arcticus 238</name>
    <dbReference type="NCBI Taxonomy" id="391616"/>
    <lineage>
        <taxon>Bacteria</taxon>
        <taxon>Pseudomonadati</taxon>
        <taxon>Pseudomonadota</taxon>
        <taxon>Alphaproteobacteria</taxon>
        <taxon>Rhodobacterales</taxon>
        <taxon>Roseobacteraceae</taxon>
        <taxon>Octadecabacter</taxon>
    </lineage>
</organism>
<protein>
    <submittedName>
        <fullName evidence="1">Uncharacterized protein</fullName>
    </submittedName>
</protein>
<dbReference type="RefSeq" id="WP_015497212.1">
    <property type="nucleotide sequence ID" value="NC_020908.1"/>
</dbReference>
<dbReference type="AlphaFoldDB" id="M9RUQ2"/>
<dbReference type="InterPro" id="IPR027417">
    <property type="entry name" value="P-loop_NTPase"/>
</dbReference>
<name>M9RUQ2_9RHOB</name>
<dbReference type="SUPFAM" id="SSF52540">
    <property type="entry name" value="P-loop containing nucleoside triphosphate hydrolases"/>
    <property type="match status" value="1"/>
</dbReference>
<dbReference type="eggNOG" id="COG1672">
    <property type="taxonomic scope" value="Bacteria"/>
</dbReference>